<feature type="non-terminal residue" evidence="1">
    <location>
        <position position="52"/>
    </location>
</feature>
<protein>
    <submittedName>
        <fullName evidence="1">TrkH family potassium uptake protein</fullName>
    </submittedName>
</protein>
<proteinExistence type="predicted"/>
<dbReference type="Proteomes" id="UP001206890">
    <property type="component" value="Unassembled WGS sequence"/>
</dbReference>
<organism evidence="1 2">
    <name type="scientific">Dietzia cinnamea</name>
    <dbReference type="NCBI Taxonomy" id="321318"/>
    <lineage>
        <taxon>Bacteria</taxon>
        <taxon>Bacillati</taxon>
        <taxon>Actinomycetota</taxon>
        <taxon>Actinomycetes</taxon>
        <taxon>Mycobacteriales</taxon>
        <taxon>Dietziaceae</taxon>
        <taxon>Dietzia</taxon>
    </lineage>
</organism>
<comment type="caution">
    <text evidence="1">The sequence shown here is derived from an EMBL/GenBank/DDBJ whole genome shotgun (WGS) entry which is preliminary data.</text>
</comment>
<accession>A0AAW5Q9C6</accession>
<evidence type="ECO:0000313" key="2">
    <source>
        <dbReference type="Proteomes" id="UP001206890"/>
    </source>
</evidence>
<dbReference type="AlphaFoldDB" id="A0AAW5Q9C6"/>
<gene>
    <name evidence="1" type="ORF">M3D93_08125</name>
</gene>
<dbReference type="EMBL" id="JALXTC010000030">
    <property type="protein sequence ID" value="MCT2117722.1"/>
    <property type="molecule type" value="Genomic_DNA"/>
</dbReference>
<reference evidence="1" key="1">
    <citation type="submission" date="2022-04" db="EMBL/GenBank/DDBJ databases">
        <title>Human microbiome associated bacterial genomes.</title>
        <authorList>
            <person name="Sandstrom S."/>
            <person name="Salamzade R."/>
            <person name="Kalan L.R."/>
        </authorList>
    </citation>
    <scope>NUCLEOTIDE SEQUENCE</scope>
    <source>
        <strain evidence="1">P3-SID1762</strain>
    </source>
</reference>
<name>A0AAW5Q9C6_9ACTN</name>
<sequence length="52" mass="5248">MSPPVWRRWAGWATLSPVRVVALSFAAAIVVGTGLLLLPAAVASGGATSVTD</sequence>
<evidence type="ECO:0000313" key="1">
    <source>
        <dbReference type="EMBL" id="MCT2117722.1"/>
    </source>
</evidence>